<keyword evidence="5" id="KW-1185">Reference proteome</keyword>
<reference evidence="2 4" key="1">
    <citation type="journal article" date="2014" name="Genome Announc.">
        <title>Draft Genome Sequences of Two Vibrionaceae Species, Vibrio ponticus C121 and Photobacterium aphoticum C119, Isolated as Coral Reef Microbiota.</title>
        <authorList>
            <person name="Al-saari N."/>
            <person name="Meirelles P.M."/>
            <person name="Mino S."/>
            <person name="Suda W."/>
            <person name="Oshima K."/>
            <person name="Hattori M."/>
            <person name="Ohkuma M."/>
            <person name="Thompson F.L."/>
            <person name="Gomez-Gil B."/>
            <person name="Sawabe T."/>
            <person name="Sawabe T."/>
        </authorList>
    </citation>
    <scope>NUCLEOTIDE SEQUENCE [LARGE SCALE GENOMIC DNA]</scope>
    <source>
        <strain evidence="2 4">JCM 19237</strain>
    </source>
</reference>
<dbReference type="Proteomes" id="UP000036426">
    <property type="component" value="Unassembled WGS sequence"/>
</dbReference>
<accession>A0A090QHJ1</accession>
<proteinExistence type="predicted"/>
<feature type="compositionally biased region" description="Polar residues" evidence="1">
    <location>
        <begin position="66"/>
        <end position="77"/>
    </location>
</feature>
<dbReference type="eggNOG" id="ENOG5031ND1">
    <property type="taxonomic scope" value="Bacteria"/>
</dbReference>
<sequence>MTEARAINLYYYLVHNHTSRKEINAVLALLKQDHNIDLYALDKRVSKQRRSSPNRFDINSYGTGGSRTLNQTRHMQA</sequence>
<feature type="region of interest" description="Disordered" evidence="1">
    <location>
        <begin position="49"/>
        <end position="77"/>
    </location>
</feature>
<gene>
    <name evidence="3" type="ORF">ABT58_05010</name>
    <name evidence="2" type="ORF">JCM19237_5498</name>
</gene>
<dbReference type="OrthoDB" id="5819175at2"/>
<dbReference type="PATRIC" id="fig|754436.4.peg.1066"/>
<evidence type="ECO:0000313" key="2">
    <source>
        <dbReference type="EMBL" id="GAL02605.1"/>
    </source>
</evidence>
<dbReference type="Proteomes" id="UP000029227">
    <property type="component" value="Unassembled WGS sequence"/>
</dbReference>
<evidence type="ECO:0000256" key="1">
    <source>
        <dbReference type="SAM" id="MobiDB-lite"/>
    </source>
</evidence>
<evidence type="ECO:0000313" key="4">
    <source>
        <dbReference type="Proteomes" id="UP000029227"/>
    </source>
</evidence>
<comment type="caution">
    <text evidence="2">The sequence shown here is derived from an EMBL/GenBank/DDBJ whole genome shotgun (WGS) entry which is preliminary data.</text>
</comment>
<dbReference type="RefSeq" id="WP_047873242.1">
    <property type="nucleotide sequence ID" value="NZ_BMYC01000001.1"/>
</dbReference>
<evidence type="ECO:0000313" key="5">
    <source>
        <dbReference type="Proteomes" id="UP000036426"/>
    </source>
</evidence>
<evidence type="ECO:0000313" key="3">
    <source>
        <dbReference type="EMBL" id="KLV01790.1"/>
    </source>
</evidence>
<dbReference type="EMBL" id="LDOV01000010">
    <property type="protein sequence ID" value="KLV01790.1"/>
    <property type="molecule type" value="Genomic_DNA"/>
</dbReference>
<dbReference type="AlphaFoldDB" id="A0A090QHJ1"/>
<name>A0A090QHJ1_9GAMM</name>
<dbReference type="EMBL" id="BBMN01000001">
    <property type="protein sequence ID" value="GAL02605.1"/>
    <property type="molecule type" value="Genomic_DNA"/>
</dbReference>
<protein>
    <submittedName>
        <fullName evidence="2">Uncharacterized protein</fullName>
    </submittedName>
</protein>
<reference evidence="3 5" key="2">
    <citation type="submission" date="2015-05" db="EMBL/GenBank/DDBJ databases">
        <title>Photobacterium galathea sp. nov.</title>
        <authorList>
            <person name="Machado H."/>
            <person name="Gram L."/>
        </authorList>
    </citation>
    <scope>NUCLEOTIDE SEQUENCE [LARGE SCALE GENOMIC DNA]</scope>
    <source>
        <strain evidence="3 5">DSM 25995</strain>
    </source>
</reference>
<organism evidence="2 4">
    <name type="scientific">Photobacterium aphoticum</name>
    <dbReference type="NCBI Taxonomy" id="754436"/>
    <lineage>
        <taxon>Bacteria</taxon>
        <taxon>Pseudomonadati</taxon>
        <taxon>Pseudomonadota</taxon>
        <taxon>Gammaproteobacteria</taxon>
        <taxon>Vibrionales</taxon>
        <taxon>Vibrionaceae</taxon>
        <taxon>Photobacterium</taxon>
    </lineage>
</organism>